<dbReference type="InterPro" id="IPR002502">
    <property type="entry name" value="Amidase_domain"/>
</dbReference>
<dbReference type="SUPFAM" id="SSF55846">
    <property type="entry name" value="N-acetylmuramoyl-L-alanine amidase-like"/>
    <property type="match status" value="1"/>
</dbReference>
<reference evidence="4" key="1">
    <citation type="journal article" date="2020" name="mSystems">
        <title>Genome- and Community-Level Interaction Insights into Carbon Utilization and Element Cycling Functions of Hydrothermarchaeota in Hydrothermal Sediment.</title>
        <authorList>
            <person name="Zhou Z."/>
            <person name="Liu Y."/>
            <person name="Xu W."/>
            <person name="Pan J."/>
            <person name="Luo Z.H."/>
            <person name="Li M."/>
        </authorList>
    </citation>
    <scope>NUCLEOTIDE SEQUENCE [LARGE SCALE GENOMIC DNA]</scope>
    <source>
        <strain evidence="4">SpSt-418</strain>
    </source>
</reference>
<dbReference type="Pfam" id="PF01510">
    <property type="entry name" value="Amidase_2"/>
    <property type="match status" value="1"/>
</dbReference>
<dbReference type="CDD" id="cd06583">
    <property type="entry name" value="PGRP"/>
    <property type="match status" value="1"/>
</dbReference>
<name>A0A7C3KDW8_9CYAN</name>
<dbReference type="GO" id="GO:0008745">
    <property type="term" value="F:N-acetylmuramoyl-L-alanine amidase activity"/>
    <property type="evidence" value="ECO:0007669"/>
    <property type="project" value="InterPro"/>
</dbReference>
<dbReference type="InterPro" id="IPR006619">
    <property type="entry name" value="PGRP_domain_met/bac"/>
</dbReference>
<sequence>MIKITQAPTGPVQVQQQFTIQGIASVEHVGKALTLVIDNIYRSQGPVVAADGSWEVNFIFTQAGDRRMRIEAGDESTETTVRVTASAVQRWVSFTNPPQQAETLQTLVLQGEAEGYSNGAQLLLRADGLYELARPQVQMEKWQAAIGFTQAGRRKLEIIGTGQDRAETFINVVTAPPKPPKPPRLSFTNPPQSVVADRVFALRGNATDYNDGDQLVLRADQIYELARPRVRDGKWETPVLLRGAGKRVIEIIGSEQDRAQITITVQAPPSSEFVVLPRSSWTNVPTPSNLATLQPKRITLHHTALSGAPSVNASQAQEAERMRLIYNSHVYGNGWADIGYHFIVMPSGRVYSARAEQRRGAHDQINDGLGISFDGIFTSATISNQQFQAAVNLCTQLARRYGFRNVVNPVPTPTTFGTRNLPLILGHRDRVATQCPGTEGGRTIRMPEIRQSVQARL</sequence>
<evidence type="ECO:0000259" key="2">
    <source>
        <dbReference type="SMART" id="SM00644"/>
    </source>
</evidence>
<proteinExistence type="inferred from homology"/>
<feature type="domain" description="N-acetylmuramoyl-L-alanine amidase" evidence="2">
    <location>
        <begin position="285"/>
        <end position="437"/>
    </location>
</feature>
<dbReference type="Gene3D" id="3.40.80.10">
    <property type="entry name" value="Peptidoglycan recognition protein-like"/>
    <property type="match status" value="1"/>
</dbReference>
<evidence type="ECO:0000259" key="3">
    <source>
        <dbReference type="SMART" id="SM00701"/>
    </source>
</evidence>
<dbReference type="InterPro" id="IPR015510">
    <property type="entry name" value="PGRP"/>
</dbReference>
<organism evidence="4">
    <name type="scientific">Oscillatoriales cyanobacterium SpSt-418</name>
    <dbReference type="NCBI Taxonomy" id="2282169"/>
    <lineage>
        <taxon>Bacteria</taxon>
        <taxon>Bacillati</taxon>
        <taxon>Cyanobacteriota</taxon>
        <taxon>Cyanophyceae</taxon>
        <taxon>Oscillatoriophycideae</taxon>
        <taxon>Oscillatoriales</taxon>
    </lineage>
</organism>
<dbReference type="GO" id="GO:0009253">
    <property type="term" value="P:peptidoglycan catabolic process"/>
    <property type="evidence" value="ECO:0007669"/>
    <property type="project" value="InterPro"/>
</dbReference>
<dbReference type="PANTHER" id="PTHR11022:SF41">
    <property type="entry name" value="PEPTIDOGLYCAN-RECOGNITION PROTEIN LC-RELATED"/>
    <property type="match status" value="1"/>
</dbReference>
<dbReference type="PANTHER" id="PTHR11022">
    <property type="entry name" value="PEPTIDOGLYCAN RECOGNITION PROTEIN"/>
    <property type="match status" value="1"/>
</dbReference>
<gene>
    <name evidence="4" type="ORF">ENR64_07000</name>
</gene>
<dbReference type="AlphaFoldDB" id="A0A7C3KDW8"/>
<feature type="domain" description="Peptidoglycan recognition protein family" evidence="3">
    <location>
        <begin position="273"/>
        <end position="407"/>
    </location>
</feature>
<comment type="similarity">
    <text evidence="1">Belongs to the N-acetylmuramoyl-L-alanine amidase 2 family.</text>
</comment>
<evidence type="ECO:0000256" key="1">
    <source>
        <dbReference type="ARBA" id="ARBA00007553"/>
    </source>
</evidence>
<accession>A0A7C3KDW8</accession>
<protein>
    <submittedName>
        <fullName evidence="4">N-acetylmuramoyl-L-alanine amidase</fullName>
    </submittedName>
</protein>
<comment type="caution">
    <text evidence="4">The sequence shown here is derived from an EMBL/GenBank/DDBJ whole genome shotgun (WGS) entry which is preliminary data.</text>
</comment>
<dbReference type="InterPro" id="IPR036505">
    <property type="entry name" value="Amidase/PGRP_sf"/>
</dbReference>
<dbReference type="EMBL" id="DSRU01000086">
    <property type="protein sequence ID" value="HFM97505.1"/>
    <property type="molecule type" value="Genomic_DNA"/>
</dbReference>
<dbReference type="GO" id="GO:0008270">
    <property type="term" value="F:zinc ion binding"/>
    <property type="evidence" value="ECO:0007669"/>
    <property type="project" value="InterPro"/>
</dbReference>
<dbReference type="SMART" id="SM00644">
    <property type="entry name" value="Ami_2"/>
    <property type="match status" value="1"/>
</dbReference>
<dbReference type="SMART" id="SM00701">
    <property type="entry name" value="PGRP"/>
    <property type="match status" value="1"/>
</dbReference>
<evidence type="ECO:0000313" key="4">
    <source>
        <dbReference type="EMBL" id="HFM97505.1"/>
    </source>
</evidence>